<name>A0AAV1XVK2_LUPLU</name>
<protein>
    <submittedName>
        <fullName evidence="1">Uncharacterized protein</fullName>
    </submittedName>
</protein>
<organism evidence="1 2">
    <name type="scientific">Lupinus luteus</name>
    <name type="common">European yellow lupine</name>
    <dbReference type="NCBI Taxonomy" id="3873"/>
    <lineage>
        <taxon>Eukaryota</taxon>
        <taxon>Viridiplantae</taxon>
        <taxon>Streptophyta</taxon>
        <taxon>Embryophyta</taxon>
        <taxon>Tracheophyta</taxon>
        <taxon>Spermatophyta</taxon>
        <taxon>Magnoliopsida</taxon>
        <taxon>eudicotyledons</taxon>
        <taxon>Gunneridae</taxon>
        <taxon>Pentapetalae</taxon>
        <taxon>rosids</taxon>
        <taxon>fabids</taxon>
        <taxon>Fabales</taxon>
        <taxon>Fabaceae</taxon>
        <taxon>Papilionoideae</taxon>
        <taxon>50 kb inversion clade</taxon>
        <taxon>genistoids sensu lato</taxon>
        <taxon>core genistoids</taxon>
        <taxon>Genisteae</taxon>
        <taxon>Lupinus</taxon>
    </lineage>
</organism>
<dbReference type="AlphaFoldDB" id="A0AAV1XVK2"/>
<accession>A0AAV1XVK2</accession>
<keyword evidence="2" id="KW-1185">Reference proteome</keyword>
<evidence type="ECO:0000313" key="1">
    <source>
        <dbReference type="EMBL" id="CAL0325840.1"/>
    </source>
</evidence>
<evidence type="ECO:0000313" key="2">
    <source>
        <dbReference type="Proteomes" id="UP001497480"/>
    </source>
</evidence>
<gene>
    <name evidence="1" type="ORF">LLUT_LOCUS26900</name>
</gene>
<dbReference type="Proteomes" id="UP001497480">
    <property type="component" value="Unassembled WGS sequence"/>
</dbReference>
<reference evidence="1 2" key="1">
    <citation type="submission" date="2024-03" db="EMBL/GenBank/DDBJ databases">
        <authorList>
            <person name="Martinez-Hernandez J."/>
        </authorList>
    </citation>
    <scope>NUCLEOTIDE SEQUENCE [LARGE SCALE GENOMIC DNA]</scope>
</reference>
<dbReference type="EMBL" id="CAXHTB010000018">
    <property type="protein sequence ID" value="CAL0325840.1"/>
    <property type="molecule type" value="Genomic_DNA"/>
</dbReference>
<proteinExistence type="predicted"/>
<comment type="caution">
    <text evidence="1">The sequence shown here is derived from an EMBL/GenBank/DDBJ whole genome shotgun (WGS) entry which is preliminary data.</text>
</comment>
<sequence length="54" mass="6415">MEFISLQGKDNFFERRVGDYQKASTMSSLEDSEKNFFSSLMRTSRLVVQTLRRF</sequence>